<dbReference type="GO" id="GO:0016740">
    <property type="term" value="F:transferase activity"/>
    <property type="evidence" value="ECO:0007669"/>
    <property type="project" value="UniProtKB-KW"/>
</dbReference>
<keyword evidence="2" id="KW-0808">Transferase</keyword>
<dbReference type="InterPro" id="IPR013024">
    <property type="entry name" value="GGCT-like"/>
</dbReference>
<dbReference type="AlphaFoldDB" id="A0A384JMF6"/>
<name>A0A384JMF6_BOTFB</name>
<dbReference type="PANTHER" id="PTHR31544">
    <property type="entry name" value="AIG2-LIKE PROTEIN D"/>
    <property type="match status" value="1"/>
</dbReference>
<comment type="similarity">
    <text evidence="1">Belongs to the gamma-glutamylcyclotransferase family.</text>
</comment>
<proteinExistence type="inferred from homology"/>
<dbReference type="SUPFAM" id="SSF110857">
    <property type="entry name" value="Gamma-glutamyl cyclotransferase-like"/>
    <property type="match status" value="1"/>
</dbReference>
<dbReference type="Gene3D" id="3.10.490.10">
    <property type="entry name" value="Gamma-glutamyl cyclotransferase-like"/>
    <property type="match status" value="1"/>
</dbReference>
<dbReference type="RefSeq" id="XP_001558651.1">
    <property type="nucleotide sequence ID" value="XM_001558601.2"/>
</dbReference>
<evidence type="ECO:0000313" key="6">
    <source>
        <dbReference type="Proteomes" id="UP000001798"/>
    </source>
</evidence>
<dbReference type="GeneID" id="5439259"/>
<reference evidence="5 6" key="2">
    <citation type="journal article" date="2012" name="Eukaryot. Cell">
        <title>Genome update of Botrytis cinerea strains B05.10 and T4.</title>
        <authorList>
            <person name="Staats M."/>
            <person name="van Kan J.A."/>
        </authorList>
    </citation>
    <scope>NUCLEOTIDE SEQUENCE [LARGE SCALE GENOMIC DNA]</scope>
    <source>
        <strain evidence="5 6">B05.10</strain>
    </source>
</reference>
<dbReference type="InterPro" id="IPR009288">
    <property type="entry name" value="AIG2-like_dom"/>
</dbReference>
<accession>A0A384JMF6</accession>
<dbReference type="PANTHER" id="PTHR31544:SF2">
    <property type="entry name" value="AIG2-LIKE PROTEIN D"/>
    <property type="match status" value="1"/>
</dbReference>
<keyword evidence="6" id="KW-1185">Reference proteome</keyword>
<dbReference type="OMA" id="DPEPWQK"/>
<dbReference type="Pfam" id="PF06094">
    <property type="entry name" value="GGACT"/>
    <property type="match status" value="1"/>
</dbReference>
<gene>
    <name evidence="5" type="ORF">BCIN_07g02800</name>
</gene>
<sequence length="247" mass="27928">MAAGMDPEVAEPNLPETYNAFFYGTLMAPEVLCRVIYGASNHPSTSLTITPALLYDYCRHRVRFADYPAIISEPGHTVRGTYVTGLTPSNMRNLDYFEGSQYERKVVTVKILTPKDKEHTHGASAIMAEAVETGEEKEAQTYVFTDLNALEKGEWDFEFFRREKMKNWADESEEYAEVDAKAAKTNESEIGIHEFLDQPDPTGGRGIKTAMGKELKELADKKREEKWILEEKKRIAKEKSKCQGTIG</sequence>
<dbReference type="InterPro" id="IPR036568">
    <property type="entry name" value="GGCT-like_sf"/>
</dbReference>
<organism evidence="5 6">
    <name type="scientific">Botryotinia fuckeliana (strain B05.10)</name>
    <name type="common">Noble rot fungus</name>
    <name type="synonym">Botrytis cinerea</name>
    <dbReference type="NCBI Taxonomy" id="332648"/>
    <lineage>
        <taxon>Eukaryota</taxon>
        <taxon>Fungi</taxon>
        <taxon>Dikarya</taxon>
        <taxon>Ascomycota</taxon>
        <taxon>Pezizomycotina</taxon>
        <taxon>Leotiomycetes</taxon>
        <taxon>Helotiales</taxon>
        <taxon>Sclerotiniaceae</taxon>
        <taxon>Botrytis</taxon>
    </lineage>
</organism>
<evidence type="ECO:0000259" key="4">
    <source>
        <dbReference type="Pfam" id="PF06094"/>
    </source>
</evidence>
<evidence type="ECO:0000256" key="1">
    <source>
        <dbReference type="ARBA" id="ARBA00008861"/>
    </source>
</evidence>
<dbReference type="KEGG" id="bfu:BCIN_07g02800"/>
<protein>
    <recommendedName>
        <fullName evidence="3">Putative gamma-glutamylcyclotransferase</fullName>
    </recommendedName>
</protein>
<dbReference type="VEuPathDB" id="FungiDB:Bcin07g02800"/>
<reference evidence="5 6" key="1">
    <citation type="journal article" date="2011" name="PLoS Genet.">
        <title>Genomic analysis of the necrotrophic fungal pathogens Sclerotinia sclerotiorum and Botrytis cinerea.</title>
        <authorList>
            <person name="Amselem J."/>
            <person name="Cuomo C.A."/>
            <person name="van Kan J.A."/>
            <person name="Viaud M."/>
            <person name="Benito E.P."/>
            <person name="Couloux A."/>
            <person name="Coutinho P.M."/>
            <person name="de Vries R.P."/>
            <person name="Dyer P.S."/>
            <person name="Fillinger S."/>
            <person name="Fournier E."/>
            <person name="Gout L."/>
            <person name="Hahn M."/>
            <person name="Kohn L."/>
            <person name="Lapalu N."/>
            <person name="Plummer K.M."/>
            <person name="Pradier J.M."/>
            <person name="Quevillon E."/>
            <person name="Sharon A."/>
            <person name="Simon A."/>
            <person name="ten Have A."/>
            <person name="Tudzynski B."/>
            <person name="Tudzynski P."/>
            <person name="Wincker P."/>
            <person name="Andrew M."/>
            <person name="Anthouard V."/>
            <person name="Beever R.E."/>
            <person name="Beffa R."/>
            <person name="Benoit I."/>
            <person name="Bouzid O."/>
            <person name="Brault B."/>
            <person name="Chen Z."/>
            <person name="Choquer M."/>
            <person name="Collemare J."/>
            <person name="Cotton P."/>
            <person name="Danchin E.G."/>
            <person name="Da Silva C."/>
            <person name="Gautier A."/>
            <person name="Giraud C."/>
            <person name="Giraud T."/>
            <person name="Gonzalez C."/>
            <person name="Grossetete S."/>
            <person name="Guldener U."/>
            <person name="Henrissat B."/>
            <person name="Howlett B.J."/>
            <person name="Kodira C."/>
            <person name="Kretschmer M."/>
            <person name="Lappartient A."/>
            <person name="Leroch M."/>
            <person name="Levis C."/>
            <person name="Mauceli E."/>
            <person name="Neuveglise C."/>
            <person name="Oeser B."/>
            <person name="Pearson M."/>
            <person name="Poulain J."/>
            <person name="Poussereau N."/>
            <person name="Quesneville H."/>
            <person name="Rascle C."/>
            <person name="Schumacher J."/>
            <person name="Segurens B."/>
            <person name="Sexton A."/>
            <person name="Silva E."/>
            <person name="Sirven C."/>
            <person name="Soanes D.M."/>
            <person name="Talbot N.J."/>
            <person name="Templeton M."/>
            <person name="Yandava C."/>
            <person name="Yarden O."/>
            <person name="Zeng Q."/>
            <person name="Rollins J.A."/>
            <person name="Lebrun M.H."/>
            <person name="Dickman M."/>
        </authorList>
    </citation>
    <scope>NUCLEOTIDE SEQUENCE [LARGE SCALE GENOMIC DNA]</scope>
    <source>
        <strain evidence="5 6">B05.10</strain>
    </source>
</reference>
<dbReference type="EMBL" id="CP009811">
    <property type="protein sequence ID" value="ATZ51682.1"/>
    <property type="molecule type" value="Genomic_DNA"/>
</dbReference>
<dbReference type="CDD" id="cd06661">
    <property type="entry name" value="GGCT_like"/>
    <property type="match status" value="1"/>
</dbReference>
<reference evidence="5 6" key="3">
    <citation type="journal article" date="2017" name="Mol. Plant Pathol.">
        <title>A gapless genome sequence of the fungus Botrytis cinerea.</title>
        <authorList>
            <person name="Van Kan J.A."/>
            <person name="Stassen J.H."/>
            <person name="Mosbach A."/>
            <person name="Van Der Lee T.A."/>
            <person name="Faino L."/>
            <person name="Farmer A.D."/>
            <person name="Papasotiriou D.G."/>
            <person name="Zhou S."/>
            <person name="Seidl M.F."/>
            <person name="Cottam E."/>
            <person name="Edel D."/>
            <person name="Hahn M."/>
            <person name="Schwartz D.C."/>
            <person name="Dietrich R.A."/>
            <person name="Widdison S."/>
            <person name="Scalliet G."/>
        </authorList>
    </citation>
    <scope>NUCLEOTIDE SEQUENCE [LARGE SCALE GENOMIC DNA]</scope>
    <source>
        <strain evidence="5 6">B05.10</strain>
    </source>
</reference>
<evidence type="ECO:0000256" key="3">
    <source>
        <dbReference type="ARBA" id="ARBA00030602"/>
    </source>
</evidence>
<dbReference type="Proteomes" id="UP000001798">
    <property type="component" value="Chromosome 7"/>
</dbReference>
<evidence type="ECO:0000256" key="2">
    <source>
        <dbReference type="ARBA" id="ARBA00022679"/>
    </source>
</evidence>
<dbReference type="InterPro" id="IPR045038">
    <property type="entry name" value="AIG2-like"/>
</dbReference>
<evidence type="ECO:0000313" key="5">
    <source>
        <dbReference type="EMBL" id="ATZ51682.1"/>
    </source>
</evidence>
<feature type="domain" description="Gamma-glutamylcyclotransferase AIG2-like" evidence="4">
    <location>
        <begin position="21"/>
        <end position="156"/>
    </location>
</feature>
<dbReference type="OrthoDB" id="1044435at2759"/>